<name>A0ACC2MHF9_PERAE</name>
<keyword evidence="2" id="KW-1185">Reference proteome</keyword>
<comment type="caution">
    <text evidence="1">The sequence shown here is derived from an EMBL/GenBank/DDBJ whole genome shotgun (WGS) entry which is preliminary data.</text>
</comment>
<sequence length="802" mass="91825">MAFPTAFLLLRPSLSPIHHASFSNPAIAYHRPAPEKLSDLKCLRSGWKRADLAPAGSRWNSISRLHVMRDVFQDVVSVAGSSETLWRVDDDESQASVQVSVPDEICRRVNGIKAMLRSMDDGEISVSAYDTAWVALVEDINGNGSPQFSSSLQWIVDNQLSDGSWGDYKIFFAHDRIINTLACVVALKYWNIYPERCKRGISFLGENMSRLEEEDAEHMPIGFEVAFPSLIEIARELGLEVNFDSLVLKEIHAKRNLKLGRIPKEMMHQVPTTLLHSLEGMPDLDWEKLLKLQSPDGSFLFSPSSTAFALKQTKDEKCLKYLKKAVDKFKGGVPNVYPVDLFEHLWAVDRLERLGISRYFQPEIKDCLDYVYRYWTEDGICWARNSKVREVDDTSMAFRLLRLHGYDVSAGQSGQAVTGIYNLNRASQVSFPGEKILEDARTFSYRFLREKQASKQLLDKWIITKDLPGEVGFALDFPWYASLPRIETRFYLEQYGGEDDVWIGKTLYRMPYVNNNEYLELAKLDFNNCQALHQSEWLDMQRWYEEVKLREYGVSRRAVLRAYFLAASSIFEPERANERLAWARTGVLMEAFASYFSNNASTVDEKRAFFEDFIRSSSKRTDKGLVGAWLDTLRLVSLETSVAHRTNVRLHLERAWEDWLMTWTEKEDSVPQGATELLVRTINLCAGRSVSKELLSHPHYVRLATRTNTLCHRLSRLASLIEKAEQTADGNGTIPSRGLASQQPMETEMQELLQYALQTSDGIDLAIKQTFLTVAKSFYYTAHCSPTNFNLHMEKILFERVV</sequence>
<reference evidence="1 2" key="1">
    <citation type="journal article" date="2022" name="Hortic Res">
        <title>A haplotype resolved chromosomal level avocado genome allows analysis of novel avocado genes.</title>
        <authorList>
            <person name="Nath O."/>
            <person name="Fletcher S.J."/>
            <person name="Hayward A."/>
            <person name="Shaw L.M."/>
            <person name="Masouleh A.K."/>
            <person name="Furtado A."/>
            <person name="Henry R.J."/>
            <person name="Mitter N."/>
        </authorList>
    </citation>
    <scope>NUCLEOTIDE SEQUENCE [LARGE SCALE GENOMIC DNA]</scope>
    <source>
        <strain evidence="2">cv. Hass</strain>
    </source>
</reference>
<evidence type="ECO:0000313" key="1">
    <source>
        <dbReference type="EMBL" id="KAJ8645144.1"/>
    </source>
</evidence>
<accession>A0ACC2MHF9</accession>
<organism evidence="1 2">
    <name type="scientific">Persea americana</name>
    <name type="common">Avocado</name>
    <dbReference type="NCBI Taxonomy" id="3435"/>
    <lineage>
        <taxon>Eukaryota</taxon>
        <taxon>Viridiplantae</taxon>
        <taxon>Streptophyta</taxon>
        <taxon>Embryophyta</taxon>
        <taxon>Tracheophyta</taxon>
        <taxon>Spermatophyta</taxon>
        <taxon>Magnoliopsida</taxon>
        <taxon>Magnoliidae</taxon>
        <taxon>Laurales</taxon>
        <taxon>Lauraceae</taxon>
        <taxon>Persea</taxon>
    </lineage>
</organism>
<evidence type="ECO:0000313" key="2">
    <source>
        <dbReference type="Proteomes" id="UP001234297"/>
    </source>
</evidence>
<dbReference type="Proteomes" id="UP001234297">
    <property type="component" value="Chromosome 2"/>
</dbReference>
<gene>
    <name evidence="1" type="ORF">MRB53_006892</name>
</gene>
<protein>
    <submittedName>
        <fullName evidence="1">Uncharacterized protein</fullName>
    </submittedName>
</protein>
<proteinExistence type="predicted"/>
<dbReference type="EMBL" id="CM056810">
    <property type="protein sequence ID" value="KAJ8645144.1"/>
    <property type="molecule type" value="Genomic_DNA"/>
</dbReference>